<evidence type="ECO:0000256" key="4">
    <source>
        <dbReference type="ARBA" id="ARBA00022643"/>
    </source>
</evidence>
<evidence type="ECO:0000256" key="2">
    <source>
        <dbReference type="ARBA" id="ARBA00012105"/>
    </source>
</evidence>
<accession>A0A8B9CHB0</accession>
<dbReference type="GeneTree" id="ENSGT00390000015537"/>
<evidence type="ECO:0000313" key="9">
    <source>
        <dbReference type="Ensembl" id="ENSABRP00000019721.1"/>
    </source>
</evidence>
<dbReference type="GO" id="GO:0005524">
    <property type="term" value="F:ATP binding"/>
    <property type="evidence" value="ECO:0007669"/>
    <property type="project" value="UniProtKB-KW"/>
</dbReference>
<name>A0A8B9CHB0_9AVES</name>
<reference evidence="9" key="1">
    <citation type="submission" date="2025-08" db="UniProtKB">
        <authorList>
            <consortium name="Ensembl"/>
        </authorList>
    </citation>
    <scope>IDENTIFICATION</scope>
</reference>
<evidence type="ECO:0000256" key="5">
    <source>
        <dbReference type="ARBA" id="ARBA00022679"/>
    </source>
</evidence>
<proteinExistence type="predicted"/>
<evidence type="ECO:0000256" key="7">
    <source>
        <dbReference type="ARBA" id="ARBA00022840"/>
    </source>
</evidence>
<dbReference type="Pfam" id="PF01687">
    <property type="entry name" value="Flavokinase"/>
    <property type="match status" value="1"/>
</dbReference>
<dbReference type="InterPro" id="IPR023468">
    <property type="entry name" value="Riboflavin_kinase"/>
</dbReference>
<comment type="pathway">
    <text evidence="1">Cofactor biosynthesis; FMN biosynthesis; FMN from riboflavin (ATP route): step 1/1.</text>
</comment>
<dbReference type="GO" id="GO:0005739">
    <property type="term" value="C:mitochondrion"/>
    <property type="evidence" value="ECO:0007669"/>
    <property type="project" value="TreeGrafter"/>
</dbReference>
<dbReference type="AlphaFoldDB" id="A0A8B9CHB0"/>
<evidence type="ECO:0000256" key="6">
    <source>
        <dbReference type="ARBA" id="ARBA00022741"/>
    </source>
</evidence>
<sequence>MTGIGTGTTFYEVVLSFIICKWHIVSQSSSVFCSQVACWRSLAFKCLRILSCSHKCTLSKIFAANFSDQVVESFPSDIPTGVYYGWASVGNGDVHKMVLSIGWNPFYKNIKKSVETHIIHNFKEDFYGEILSVVVIGYIRSEKNFNSLEALISAIKEDIEEAKRQLDLPEHLKLKDDFFHLLEGKIVNH</sequence>
<keyword evidence="6" id="KW-0547">Nucleotide-binding</keyword>
<dbReference type="PANTHER" id="PTHR22749">
    <property type="entry name" value="RIBOFLAVIN KINASE/FMN ADENYLYLTRANSFERASE"/>
    <property type="match status" value="1"/>
</dbReference>
<dbReference type="Ensembl" id="ENSABRT00000027805.1">
    <property type="protein sequence ID" value="ENSABRP00000019721.1"/>
    <property type="gene ID" value="ENSABRG00000016887.1"/>
</dbReference>
<keyword evidence="5" id="KW-0808">Transferase</keyword>
<dbReference type="Gene3D" id="2.40.30.30">
    <property type="entry name" value="Riboflavin kinase-like"/>
    <property type="match status" value="1"/>
</dbReference>
<dbReference type="PANTHER" id="PTHR22749:SF6">
    <property type="entry name" value="RIBOFLAVIN KINASE"/>
    <property type="match status" value="1"/>
</dbReference>
<dbReference type="InterPro" id="IPR015865">
    <property type="entry name" value="Riboflavin_kinase_bac/euk"/>
</dbReference>
<keyword evidence="3" id="KW-0285">Flavoprotein</keyword>
<dbReference type="SUPFAM" id="SSF82114">
    <property type="entry name" value="Riboflavin kinase-like"/>
    <property type="match status" value="1"/>
</dbReference>
<reference evidence="9" key="2">
    <citation type="submission" date="2025-09" db="UniProtKB">
        <authorList>
            <consortium name="Ensembl"/>
        </authorList>
    </citation>
    <scope>IDENTIFICATION</scope>
</reference>
<organism evidence="9 10">
    <name type="scientific">Anser brachyrhynchus</name>
    <name type="common">Pink-footed goose</name>
    <dbReference type="NCBI Taxonomy" id="132585"/>
    <lineage>
        <taxon>Eukaryota</taxon>
        <taxon>Metazoa</taxon>
        <taxon>Chordata</taxon>
        <taxon>Craniata</taxon>
        <taxon>Vertebrata</taxon>
        <taxon>Euteleostomi</taxon>
        <taxon>Archelosauria</taxon>
        <taxon>Archosauria</taxon>
        <taxon>Dinosauria</taxon>
        <taxon>Saurischia</taxon>
        <taxon>Theropoda</taxon>
        <taxon>Coelurosauria</taxon>
        <taxon>Aves</taxon>
        <taxon>Neognathae</taxon>
        <taxon>Galloanserae</taxon>
        <taxon>Anseriformes</taxon>
        <taxon>Anatidae</taxon>
        <taxon>Anserinae</taxon>
        <taxon>Anser</taxon>
    </lineage>
</organism>
<dbReference type="GO" id="GO:0009231">
    <property type="term" value="P:riboflavin biosynthetic process"/>
    <property type="evidence" value="ECO:0007669"/>
    <property type="project" value="InterPro"/>
</dbReference>
<dbReference type="EC" id="2.7.1.26" evidence="2"/>
<evidence type="ECO:0000313" key="10">
    <source>
        <dbReference type="Proteomes" id="UP000694426"/>
    </source>
</evidence>
<keyword evidence="7" id="KW-0067">ATP-binding</keyword>
<dbReference type="GO" id="GO:0009398">
    <property type="term" value="P:FMN biosynthetic process"/>
    <property type="evidence" value="ECO:0007669"/>
    <property type="project" value="UniProtKB-UniPathway"/>
</dbReference>
<evidence type="ECO:0000256" key="1">
    <source>
        <dbReference type="ARBA" id="ARBA00005201"/>
    </source>
</evidence>
<dbReference type="SMART" id="SM00904">
    <property type="entry name" value="Flavokinase"/>
    <property type="match status" value="1"/>
</dbReference>
<keyword evidence="4" id="KW-0288">FMN</keyword>
<dbReference type="UniPathway" id="UPA00276">
    <property type="reaction ID" value="UER00406"/>
</dbReference>
<dbReference type="GO" id="GO:0008531">
    <property type="term" value="F:riboflavin kinase activity"/>
    <property type="evidence" value="ECO:0007669"/>
    <property type="project" value="UniProtKB-EC"/>
</dbReference>
<evidence type="ECO:0000259" key="8">
    <source>
        <dbReference type="SMART" id="SM00904"/>
    </source>
</evidence>
<dbReference type="InterPro" id="IPR023465">
    <property type="entry name" value="Riboflavin_kinase_dom_sf"/>
</dbReference>
<evidence type="ECO:0000256" key="3">
    <source>
        <dbReference type="ARBA" id="ARBA00022630"/>
    </source>
</evidence>
<protein>
    <recommendedName>
        <fullName evidence="2">riboflavin kinase</fullName>
        <ecNumber evidence="2">2.7.1.26</ecNumber>
    </recommendedName>
</protein>
<dbReference type="Proteomes" id="UP000694426">
    <property type="component" value="Unplaced"/>
</dbReference>
<feature type="domain" description="Riboflavin kinase" evidence="8">
    <location>
        <begin position="62"/>
        <end position="167"/>
    </location>
</feature>
<keyword evidence="10" id="KW-1185">Reference proteome</keyword>